<dbReference type="InterPro" id="IPR000415">
    <property type="entry name" value="Nitroreductase-like"/>
</dbReference>
<accession>A0A1M5UA40</accession>
<dbReference type="EMBL" id="FQXS01000004">
    <property type="protein sequence ID" value="SHH59778.1"/>
    <property type="molecule type" value="Genomic_DNA"/>
</dbReference>
<dbReference type="PANTHER" id="PTHR43745:SF2">
    <property type="entry name" value="NITROREDUCTASE MJ1384-RELATED"/>
    <property type="match status" value="1"/>
</dbReference>
<keyword evidence="4" id="KW-1185">Reference proteome</keyword>
<feature type="domain" description="Nitroreductase" evidence="2">
    <location>
        <begin position="66"/>
        <end position="244"/>
    </location>
</feature>
<proteinExistence type="predicted"/>
<feature type="region of interest" description="Disordered" evidence="1">
    <location>
        <begin position="26"/>
        <end position="46"/>
    </location>
</feature>
<dbReference type="PANTHER" id="PTHR43745">
    <property type="entry name" value="NITROREDUCTASE MJ1384-RELATED"/>
    <property type="match status" value="1"/>
</dbReference>
<evidence type="ECO:0000259" key="2">
    <source>
        <dbReference type="Pfam" id="PF00881"/>
    </source>
</evidence>
<organism evidence="3 4">
    <name type="scientific">Desulfofustis glycolicus DSM 9705</name>
    <dbReference type="NCBI Taxonomy" id="1121409"/>
    <lineage>
        <taxon>Bacteria</taxon>
        <taxon>Pseudomonadati</taxon>
        <taxon>Thermodesulfobacteriota</taxon>
        <taxon>Desulfobulbia</taxon>
        <taxon>Desulfobulbales</taxon>
        <taxon>Desulfocapsaceae</taxon>
        <taxon>Desulfofustis</taxon>
    </lineage>
</organism>
<name>A0A1M5UA40_9BACT</name>
<dbReference type="Gene3D" id="3.40.109.10">
    <property type="entry name" value="NADH Oxidase"/>
    <property type="match status" value="1"/>
</dbReference>
<evidence type="ECO:0000256" key="1">
    <source>
        <dbReference type="SAM" id="MobiDB-lite"/>
    </source>
</evidence>
<dbReference type="SUPFAM" id="SSF55469">
    <property type="entry name" value="FMN-dependent nitroreductase-like"/>
    <property type="match status" value="1"/>
</dbReference>
<dbReference type="CDD" id="cd02142">
    <property type="entry name" value="McbC_SagB-like_oxidoreductase"/>
    <property type="match status" value="1"/>
</dbReference>
<dbReference type="Proteomes" id="UP000184139">
    <property type="component" value="Unassembled WGS sequence"/>
</dbReference>
<dbReference type="STRING" id="1121409.SAMN02745124_01095"/>
<sequence length="247" mass="27190">MTDDLRKAPGTAFLLQTRLDRDTIRSRTRPYYDPAEPFKSYPQAPKTALPRTSWQLSEARIMKLLQRRRSIRRFAAEKISLEDLAFLLWAGQGVTAQAGSHLLRTAPSAGALYPIETYVSVQRVASLAAGLYHFNVRTFELELLTKGCQGTRLAEAFLGQSFVDHAAVCLLWSAVIGRSVGKYGDRGMRYLLLDAAHICQNALLAAEALGLGGCPVAAFYDQEINQILAIDGIEETAIYGAAIGKKR</sequence>
<dbReference type="RefSeq" id="WP_073373990.1">
    <property type="nucleotide sequence ID" value="NZ_FQXS01000004.1"/>
</dbReference>
<evidence type="ECO:0000313" key="3">
    <source>
        <dbReference type="EMBL" id="SHH59778.1"/>
    </source>
</evidence>
<dbReference type="InterPro" id="IPR029479">
    <property type="entry name" value="Nitroreductase"/>
</dbReference>
<dbReference type="InterPro" id="IPR020051">
    <property type="entry name" value="SagB-type_dehydrogenase"/>
</dbReference>
<dbReference type="NCBIfam" id="TIGR03605">
    <property type="entry name" value="antibiot_sagB"/>
    <property type="match status" value="1"/>
</dbReference>
<dbReference type="AlphaFoldDB" id="A0A1M5UA40"/>
<dbReference type="Pfam" id="PF00881">
    <property type="entry name" value="Nitroreductase"/>
    <property type="match status" value="1"/>
</dbReference>
<gene>
    <name evidence="3" type="ORF">SAMN02745124_01095</name>
</gene>
<dbReference type="OrthoDB" id="9801593at2"/>
<reference evidence="3 4" key="1">
    <citation type="submission" date="2016-11" db="EMBL/GenBank/DDBJ databases">
        <authorList>
            <person name="Jaros S."/>
            <person name="Januszkiewicz K."/>
            <person name="Wedrychowicz H."/>
        </authorList>
    </citation>
    <scope>NUCLEOTIDE SEQUENCE [LARGE SCALE GENOMIC DNA]</scope>
    <source>
        <strain evidence="3 4">DSM 9705</strain>
    </source>
</reference>
<dbReference type="InterPro" id="IPR052544">
    <property type="entry name" value="Bacteriocin_Proc_Enz"/>
</dbReference>
<protein>
    <submittedName>
        <fullName evidence="3">SagB-type dehydrogenase domain-containing protein</fullName>
    </submittedName>
</protein>
<dbReference type="GO" id="GO:0016491">
    <property type="term" value="F:oxidoreductase activity"/>
    <property type="evidence" value="ECO:0007669"/>
    <property type="project" value="InterPro"/>
</dbReference>
<evidence type="ECO:0000313" key="4">
    <source>
        <dbReference type="Proteomes" id="UP000184139"/>
    </source>
</evidence>